<dbReference type="Proteomes" id="UP000241118">
    <property type="component" value="Unassembled WGS sequence"/>
</dbReference>
<dbReference type="Pfam" id="PF13193">
    <property type="entry name" value="AMP-binding_C"/>
    <property type="match status" value="1"/>
</dbReference>
<dbReference type="InterPro" id="IPR045851">
    <property type="entry name" value="AMP-bd_C_sf"/>
</dbReference>
<dbReference type="Gene3D" id="3.30.300.30">
    <property type="match status" value="1"/>
</dbReference>
<feature type="domain" description="AMP-binding enzyme C-terminal" evidence="3">
    <location>
        <begin position="403"/>
        <end position="477"/>
    </location>
</feature>
<accession>A0A2P8IBT6</accession>
<dbReference type="InterPro" id="IPR000873">
    <property type="entry name" value="AMP-dep_synth/lig_dom"/>
</dbReference>
<reference evidence="4 5" key="1">
    <citation type="submission" date="2018-03" db="EMBL/GenBank/DDBJ databases">
        <title>Genomic Encyclopedia of Type Strains, Phase III (KMG-III): the genomes of soil and plant-associated and newly described type strains.</title>
        <authorList>
            <person name="Whitman W."/>
        </authorList>
    </citation>
    <scope>NUCLEOTIDE SEQUENCE [LARGE SCALE GENOMIC DNA]</scope>
    <source>
        <strain evidence="4 5">CGMCC 4.7097</strain>
    </source>
</reference>
<sequence length="488" mass="51237">MPARDAEPFPRAVLDVLDAAADRPVFEHGTRVVTGAEVLDLVARISTGLRREGLGPGDGVALLLGVNPEAFATVLAAHAVGARVLGVRPGLPDEQVHHLLSLDITAIITDSAVPRTDPAPRTLTVDKLRKTRADGPPRCDGRPGDVARLIHTSGSTGVPKACAQTYAAMTDAWAARPDAWPPAIRELASRLERYLVFGSLSSQVMSEYAVVAITAGGTAVVADRPGFPDAITRHRASASVITVPRLVKLVAAQRRAPADLSTLRALMVSGSPLTAARHREALDVLGPVVFHGYGQTETGMIAMATPADPPGTVGRPPAAVRVEIRAADGTPVPPGVDGELFVRTPAQADAYWGDAVRSAEVFAGGWVRTRDLGHFDADGHLRLTGRTRDVVIVNANLHYAGPIERVIAEHPDVAEAYVVAVPDEDTGEAVHAFVVPTGDRPPDLDALRALVTARLGAACAPVRVTAIAEPPLAPSGKPDKRLLSPTRT</sequence>
<feature type="domain" description="AMP-dependent synthetase/ligase" evidence="2">
    <location>
        <begin position="21"/>
        <end position="352"/>
    </location>
</feature>
<evidence type="ECO:0000256" key="1">
    <source>
        <dbReference type="SAM" id="MobiDB-lite"/>
    </source>
</evidence>
<name>A0A2P8IBT6_SACCR</name>
<dbReference type="InterPro" id="IPR042099">
    <property type="entry name" value="ANL_N_sf"/>
</dbReference>
<organism evidence="4 5">
    <name type="scientific">Saccharothrix carnea</name>
    <dbReference type="NCBI Taxonomy" id="1280637"/>
    <lineage>
        <taxon>Bacteria</taxon>
        <taxon>Bacillati</taxon>
        <taxon>Actinomycetota</taxon>
        <taxon>Actinomycetes</taxon>
        <taxon>Pseudonocardiales</taxon>
        <taxon>Pseudonocardiaceae</taxon>
        <taxon>Saccharothrix</taxon>
    </lineage>
</organism>
<evidence type="ECO:0000259" key="2">
    <source>
        <dbReference type="Pfam" id="PF00501"/>
    </source>
</evidence>
<feature type="region of interest" description="Disordered" evidence="1">
    <location>
        <begin position="469"/>
        <end position="488"/>
    </location>
</feature>
<comment type="caution">
    <text evidence="4">The sequence shown here is derived from an EMBL/GenBank/DDBJ whole genome shotgun (WGS) entry which is preliminary data.</text>
</comment>
<dbReference type="GO" id="GO:0016878">
    <property type="term" value="F:acid-thiol ligase activity"/>
    <property type="evidence" value="ECO:0007669"/>
    <property type="project" value="UniProtKB-ARBA"/>
</dbReference>
<dbReference type="Gene3D" id="3.40.50.12780">
    <property type="entry name" value="N-terminal domain of ligase-like"/>
    <property type="match status" value="1"/>
</dbReference>
<dbReference type="SUPFAM" id="SSF56801">
    <property type="entry name" value="Acetyl-CoA synthetase-like"/>
    <property type="match status" value="1"/>
</dbReference>
<dbReference type="EMBL" id="PYAX01000004">
    <property type="protein sequence ID" value="PSL55925.1"/>
    <property type="molecule type" value="Genomic_DNA"/>
</dbReference>
<keyword evidence="5" id="KW-1185">Reference proteome</keyword>
<dbReference type="InterPro" id="IPR020845">
    <property type="entry name" value="AMP-binding_CS"/>
</dbReference>
<evidence type="ECO:0000313" key="4">
    <source>
        <dbReference type="EMBL" id="PSL55925.1"/>
    </source>
</evidence>
<gene>
    <name evidence="4" type="ORF">B0I31_104216</name>
</gene>
<proteinExistence type="predicted"/>
<keyword evidence="4" id="KW-0436">Ligase</keyword>
<dbReference type="Pfam" id="PF00501">
    <property type="entry name" value="AMP-binding"/>
    <property type="match status" value="1"/>
</dbReference>
<evidence type="ECO:0000313" key="5">
    <source>
        <dbReference type="Proteomes" id="UP000241118"/>
    </source>
</evidence>
<dbReference type="AlphaFoldDB" id="A0A2P8IBT6"/>
<dbReference type="PANTHER" id="PTHR43767:SF1">
    <property type="entry name" value="NONRIBOSOMAL PEPTIDE SYNTHASE PES1 (EUROFUNG)-RELATED"/>
    <property type="match status" value="1"/>
</dbReference>
<dbReference type="PROSITE" id="PS00455">
    <property type="entry name" value="AMP_BINDING"/>
    <property type="match status" value="1"/>
</dbReference>
<protein>
    <submittedName>
        <fullName evidence="4">Acyl-CoA synthetase (AMP-forming)/AMP-acid ligase II</fullName>
    </submittedName>
</protein>
<dbReference type="InterPro" id="IPR050237">
    <property type="entry name" value="ATP-dep_AMP-bd_enzyme"/>
</dbReference>
<dbReference type="RefSeq" id="WP_219910690.1">
    <property type="nucleotide sequence ID" value="NZ_PYAX01000004.1"/>
</dbReference>
<dbReference type="InterPro" id="IPR025110">
    <property type="entry name" value="AMP-bd_C"/>
</dbReference>
<dbReference type="CDD" id="cd04433">
    <property type="entry name" value="AFD_class_I"/>
    <property type="match status" value="1"/>
</dbReference>
<dbReference type="PANTHER" id="PTHR43767">
    <property type="entry name" value="LONG-CHAIN-FATTY-ACID--COA LIGASE"/>
    <property type="match status" value="1"/>
</dbReference>
<evidence type="ECO:0000259" key="3">
    <source>
        <dbReference type="Pfam" id="PF13193"/>
    </source>
</evidence>